<accession>A0A9P7GQW2</accession>
<dbReference type="EMBL" id="JABCKI010000192">
    <property type="protein sequence ID" value="KAG5651835.1"/>
    <property type="molecule type" value="Genomic_DNA"/>
</dbReference>
<protein>
    <submittedName>
        <fullName evidence="2">Uncharacterized protein</fullName>
    </submittedName>
</protein>
<dbReference type="OrthoDB" id="3259897at2759"/>
<organism evidence="2 3">
    <name type="scientific">Sphagnurus paluster</name>
    <dbReference type="NCBI Taxonomy" id="117069"/>
    <lineage>
        <taxon>Eukaryota</taxon>
        <taxon>Fungi</taxon>
        <taxon>Dikarya</taxon>
        <taxon>Basidiomycota</taxon>
        <taxon>Agaricomycotina</taxon>
        <taxon>Agaricomycetes</taxon>
        <taxon>Agaricomycetidae</taxon>
        <taxon>Agaricales</taxon>
        <taxon>Tricholomatineae</taxon>
        <taxon>Lyophyllaceae</taxon>
        <taxon>Sphagnurus</taxon>
    </lineage>
</organism>
<comment type="caution">
    <text evidence="2">The sequence shown here is derived from an EMBL/GenBank/DDBJ whole genome shotgun (WGS) entry which is preliminary data.</text>
</comment>
<reference evidence="2" key="1">
    <citation type="submission" date="2021-02" db="EMBL/GenBank/DDBJ databases">
        <authorList>
            <person name="Nieuwenhuis M."/>
            <person name="Van De Peppel L.J.J."/>
        </authorList>
    </citation>
    <scope>NUCLEOTIDE SEQUENCE</scope>
    <source>
        <strain evidence="2">D49</strain>
    </source>
</reference>
<dbReference type="Proteomes" id="UP000717328">
    <property type="component" value="Unassembled WGS sequence"/>
</dbReference>
<evidence type="ECO:0000313" key="2">
    <source>
        <dbReference type="EMBL" id="KAG5651835.1"/>
    </source>
</evidence>
<sequence length="380" mass="42100">MDDTDHFKNHGSAPGTRKHIFFASSITEIVAPESEPTTPRSAFRDAFIKRKASVSSLNLNATPTERSFPFSFDLPRGARTGEEMPPSFTGSREPGPSSGAVDITYKVKVTWEPSNVLESPSILEAPILFQPDQDFQSIDASPENPQSWLEMPLRSDRPIPFRCAVSYFQFVAKVVVTLPTSVTFSRPSAIPYFVVFTTTPRSPELAKEIAADATISVSLLRQVTVTEHGSSLPTPPHTPPSSSEESDTPRQSKLLRRVARSNQSRLSRAVKVLEEDPDLRDKPLPRIPIQTVFTESSTLQNSICIGFPKRPRQQLVDIRGHPSLDSHAALPDGLHKSKISLHKEMLPCINWAGLSVKYYLDVSVLIGQDDLRARVPVRII</sequence>
<feature type="region of interest" description="Disordered" evidence="1">
    <location>
        <begin position="227"/>
        <end position="252"/>
    </location>
</feature>
<reference evidence="2" key="2">
    <citation type="submission" date="2021-10" db="EMBL/GenBank/DDBJ databases">
        <title>Phylogenomics reveals ancestral predisposition of the termite-cultivated fungus Termitomyces towards a domesticated lifestyle.</title>
        <authorList>
            <person name="Auxier B."/>
            <person name="Grum-Grzhimaylo A."/>
            <person name="Cardenas M.E."/>
            <person name="Lodge J.D."/>
            <person name="Laessoe T."/>
            <person name="Pedersen O."/>
            <person name="Smith M.E."/>
            <person name="Kuyper T.W."/>
            <person name="Franco-Molano E.A."/>
            <person name="Baroni T.J."/>
            <person name="Aanen D.K."/>
        </authorList>
    </citation>
    <scope>NUCLEOTIDE SEQUENCE</scope>
    <source>
        <strain evidence="2">D49</strain>
    </source>
</reference>
<dbReference type="AlphaFoldDB" id="A0A9P7GQW2"/>
<proteinExistence type="predicted"/>
<name>A0A9P7GQW2_9AGAR</name>
<gene>
    <name evidence="2" type="ORF">H0H81_007241</name>
</gene>
<feature type="region of interest" description="Disordered" evidence="1">
    <location>
        <begin position="70"/>
        <end position="99"/>
    </location>
</feature>
<evidence type="ECO:0000313" key="3">
    <source>
        <dbReference type="Proteomes" id="UP000717328"/>
    </source>
</evidence>
<keyword evidence="3" id="KW-1185">Reference proteome</keyword>
<evidence type="ECO:0000256" key="1">
    <source>
        <dbReference type="SAM" id="MobiDB-lite"/>
    </source>
</evidence>